<dbReference type="Pfam" id="PF12833">
    <property type="entry name" value="HTH_18"/>
    <property type="match status" value="1"/>
</dbReference>
<dbReference type="GO" id="GO:0043565">
    <property type="term" value="F:sequence-specific DNA binding"/>
    <property type="evidence" value="ECO:0007669"/>
    <property type="project" value="InterPro"/>
</dbReference>
<dbReference type="Gene3D" id="2.60.120.10">
    <property type="entry name" value="Jelly Rolls"/>
    <property type="match status" value="1"/>
</dbReference>
<evidence type="ECO:0000313" key="7">
    <source>
        <dbReference type="Proteomes" id="UP000005801"/>
    </source>
</evidence>
<dbReference type="PROSITE" id="PS01124">
    <property type="entry name" value="HTH_ARAC_FAMILY_2"/>
    <property type="match status" value="1"/>
</dbReference>
<dbReference type="InterPro" id="IPR037923">
    <property type="entry name" value="HTH-like"/>
</dbReference>
<dbReference type="AlphaFoldDB" id="A6GEC5"/>
<gene>
    <name evidence="6" type="ORF">PPSIR1_17705</name>
</gene>
<dbReference type="eggNOG" id="COG2207">
    <property type="taxonomic scope" value="Bacteria"/>
</dbReference>
<dbReference type="InterPro" id="IPR018060">
    <property type="entry name" value="HTH_AraC"/>
</dbReference>
<dbReference type="STRING" id="391625.PPSIR1_17705"/>
<evidence type="ECO:0000256" key="3">
    <source>
        <dbReference type="ARBA" id="ARBA00023163"/>
    </source>
</evidence>
<evidence type="ECO:0000313" key="6">
    <source>
        <dbReference type="EMBL" id="EDM75766.1"/>
    </source>
</evidence>
<accession>A6GEC5</accession>
<proteinExistence type="predicted"/>
<feature type="domain" description="HTH araC/xylS-type" evidence="5">
    <location>
        <begin position="161"/>
        <end position="259"/>
    </location>
</feature>
<feature type="region of interest" description="Disordered" evidence="4">
    <location>
        <begin position="252"/>
        <end position="273"/>
    </location>
</feature>
<dbReference type="InterPro" id="IPR050204">
    <property type="entry name" value="AraC_XylS_family_regulators"/>
</dbReference>
<dbReference type="GO" id="GO:0003700">
    <property type="term" value="F:DNA-binding transcription factor activity"/>
    <property type="evidence" value="ECO:0007669"/>
    <property type="project" value="InterPro"/>
</dbReference>
<dbReference type="InterPro" id="IPR014710">
    <property type="entry name" value="RmlC-like_jellyroll"/>
</dbReference>
<dbReference type="Gene3D" id="1.10.10.60">
    <property type="entry name" value="Homeodomain-like"/>
    <property type="match status" value="1"/>
</dbReference>
<dbReference type="InterPro" id="IPR009057">
    <property type="entry name" value="Homeodomain-like_sf"/>
</dbReference>
<dbReference type="Proteomes" id="UP000005801">
    <property type="component" value="Unassembled WGS sequence"/>
</dbReference>
<dbReference type="SMART" id="SM00342">
    <property type="entry name" value="HTH_ARAC"/>
    <property type="match status" value="1"/>
</dbReference>
<keyword evidence="7" id="KW-1185">Reference proteome</keyword>
<dbReference type="EMBL" id="ABCS01000081">
    <property type="protein sequence ID" value="EDM75766.1"/>
    <property type="molecule type" value="Genomic_DNA"/>
</dbReference>
<keyword evidence="2 6" id="KW-0238">DNA-binding</keyword>
<reference evidence="6 7" key="1">
    <citation type="submission" date="2007-06" db="EMBL/GenBank/DDBJ databases">
        <authorList>
            <person name="Shimkets L."/>
            <person name="Ferriera S."/>
            <person name="Johnson J."/>
            <person name="Kravitz S."/>
            <person name="Beeson K."/>
            <person name="Sutton G."/>
            <person name="Rogers Y.-H."/>
            <person name="Friedman R."/>
            <person name="Frazier M."/>
            <person name="Venter J.C."/>
        </authorList>
    </citation>
    <scope>NUCLEOTIDE SEQUENCE [LARGE SCALE GENOMIC DNA]</scope>
    <source>
        <strain evidence="6 7">SIR-1</strain>
    </source>
</reference>
<dbReference type="PANTHER" id="PTHR46796">
    <property type="entry name" value="HTH-TYPE TRANSCRIPTIONAL ACTIVATOR RHAS-RELATED"/>
    <property type="match status" value="1"/>
</dbReference>
<sequence length="273" mass="30007">MIEVGHMHVAELAWHAPLSHTDHSATLIVAGSLEMTVGETVSAGPNAVLVVPAGVPHEPVRGHDLELWGVRFCASCFDLDESHPLMTPYARVRRGALPLVSLSEARRDRVVQLYEDMAREQDAGLPESPELLRSMLLLLLAEFYRATPAGPSKWRASSFVPEALSFIQRRALEAISLRDVASAVGRAPTHVAATVKRETGHTVGEWITAAKLAEASSRLLHTDDPIADIAASVGWRDQTHFIRQFRKAHDETPAAWRRRHRRGHQGSGDERGG</sequence>
<evidence type="ECO:0000256" key="2">
    <source>
        <dbReference type="ARBA" id="ARBA00023125"/>
    </source>
</evidence>
<keyword evidence="3" id="KW-0804">Transcription</keyword>
<organism evidence="6 7">
    <name type="scientific">Plesiocystis pacifica SIR-1</name>
    <dbReference type="NCBI Taxonomy" id="391625"/>
    <lineage>
        <taxon>Bacteria</taxon>
        <taxon>Pseudomonadati</taxon>
        <taxon>Myxococcota</taxon>
        <taxon>Polyangia</taxon>
        <taxon>Nannocystales</taxon>
        <taxon>Nannocystaceae</taxon>
        <taxon>Plesiocystis</taxon>
    </lineage>
</organism>
<evidence type="ECO:0000259" key="5">
    <source>
        <dbReference type="PROSITE" id="PS01124"/>
    </source>
</evidence>
<protein>
    <submittedName>
        <fullName evidence="6">AraC-type DNA-binding domain-containing protein</fullName>
    </submittedName>
</protein>
<keyword evidence="1" id="KW-0805">Transcription regulation</keyword>
<dbReference type="SUPFAM" id="SSF51215">
    <property type="entry name" value="Regulatory protein AraC"/>
    <property type="match status" value="1"/>
</dbReference>
<dbReference type="SUPFAM" id="SSF46689">
    <property type="entry name" value="Homeodomain-like"/>
    <property type="match status" value="1"/>
</dbReference>
<name>A6GEC5_9BACT</name>
<evidence type="ECO:0000256" key="4">
    <source>
        <dbReference type="SAM" id="MobiDB-lite"/>
    </source>
</evidence>
<evidence type="ECO:0000256" key="1">
    <source>
        <dbReference type="ARBA" id="ARBA00023015"/>
    </source>
</evidence>
<comment type="caution">
    <text evidence="6">The sequence shown here is derived from an EMBL/GenBank/DDBJ whole genome shotgun (WGS) entry which is preliminary data.</text>
</comment>